<keyword evidence="1" id="KW-0812">Transmembrane</keyword>
<reference evidence="2 3" key="1">
    <citation type="submission" date="2017-05" db="EMBL/GenBank/DDBJ databases">
        <title>The Genome Sequence of Enterococcus faecium 2D5_DIV0622.</title>
        <authorList>
            <consortium name="The Broad Institute Genomics Platform"/>
            <consortium name="The Broad Institute Genomic Center for Infectious Diseases"/>
            <person name="Earl A."/>
            <person name="Manson A."/>
            <person name="Schwartman J."/>
            <person name="Gilmore M."/>
            <person name="Abouelleil A."/>
            <person name="Cao P."/>
            <person name="Chapman S."/>
            <person name="Cusick C."/>
            <person name="Shea T."/>
            <person name="Young S."/>
            <person name="Neafsey D."/>
            <person name="Nusbaum C."/>
            <person name="Birren B."/>
        </authorList>
    </citation>
    <scope>NUCLEOTIDE SEQUENCE [LARGE SCALE GENOMIC DNA]</scope>
    <source>
        <strain evidence="2 3">2D5_DIV0622</strain>
    </source>
</reference>
<sequence length="46" mass="5297">MAYMIVIAIIGSCSTRLFLSLIQMIILMYPEEELFLMNETIKVLSI</sequence>
<feature type="transmembrane region" description="Helical" evidence="1">
    <location>
        <begin position="6"/>
        <end position="29"/>
    </location>
</feature>
<dbReference type="Proteomes" id="UP000196503">
    <property type="component" value="Unassembled WGS sequence"/>
</dbReference>
<evidence type="ECO:0000313" key="3">
    <source>
        <dbReference type="Proteomes" id="UP000196503"/>
    </source>
</evidence>
<protein>
    <submittedName>
        <fullName evidence="2">Uncharacterized protein</fullName>
    </submittedName>
</protein>
<keyword evidence="1" id="KW-1133">Transmembrane helix</keyword>
<dbReference type="EMBL" id="NIBL01000005">
    <property type="protein sequence ID" value="OUZ14472.1"/>
    <property type="molecule type" value="Genomic_DNA"/>
</dbReference>
<organism evidence="2 3">
    <name type="scientific">Enterococcus cecorum</name>
    <dbReference type="NCBI Taxonomy" id="44008"/>
    <lineage>
        <taxon>Bacteria</taxon>
        <taxon>Bacillati</taxon>
        <taxon>Bacillota</taxon>
        <taxon>Bacilli</taxon>
        <taxon>Lactobacillales</taxon>
        <taxon>Enterococcaceae</taxon>
        <taxon>Enterococcus</taxon>
    </lineage>
</organism>
<evidence type="ECO:0000256" key="1">
    <source>
        <dbReference type="SAM" id="Phobius"/>
    </source>
</evidence>
<proteinExistence type="predicted"/>
<name>A0A200HNZ0_9ENTE</name>
<dbReference type="AlphaFoldDB" id="A0A200HNZ0"/>
<gene>
    <name evidence="2" type="ORF">A5869_002261</name>
</gene>
<keyword evidence="1" id="KW-0472">Membrane</keyword>
<accession>A0A200HNZ0</accession>
<evidence type="ECO:0000313" key="2">
    <source>
        <dbReference type="EMBL" id="OUZ14472.1"/>
    </source>
</evidence>
<comment type="caution">
    <text evidence="2">The sequence shown here is derived from an EMBL/GenBank/DDBJ whole genome shotgun (WGS) entry which is preliminary data.</text>
</comment>